<accession>A0A1G7LAX4</accession>
<gene>
    <name evidence="5" type="ORF">SAMN05216218_106224</name>
</gene>
<dbReference type="PANTHER" id="PTHR34236:SF1">
    <property type="entry name" value="DIMETHYL SULFOXIDE REDUCTASE TRANSCRIPTIONAL ACTIVATOR"/>
    <property type="match status" value="1"/>
</dbReference>
<reference evidence="6" key="1">
    <citation type="submission" date="2016-10" db="EMBL/GenBank/DDBJ databases">
        <authorList>
            <person name="Varghese N."/>
            <person name="Submissions S."/>
        </authorList>
    </citation>
    <scope>NUCLEOTIDE SEQUENCE [LARGE SCALE GENOMIC DNA]</scope>
    <source>
        <strain evidence="6">IBRC-M 10760</strain>
    </source>
</reference>
<dbReference type="EMBL" id="FNBK01000006">
    <property type="protein sequence ID" value="SDF46541.1"/>
    <property type="molecule type" value="Genomic_DNA"/>
</dbReference>
<dbReference type="InterPro" id="IPR056493">
    <property type="entry name" value="HVO_0513_N"/>
</dbReference>
<dbReference type="Gene3D" id="1.10.10.10">
    <property type="entry name" value="Winged helix-like DNA-binding domain superfamily/Winged helix DNA-binding domain"/>
    <property type="match status" value="1"/>
</dbReference>
<dbReference type="InterPro" id="IPR007050">
    <property type="entry name" value="HTH_bacterioopsin"/>
</dbReference>
<dbReference type="OrthoDB" id="194393at2157"/>
<keyword evidence="2" id="KW-0804">Transcription</keyword>
<feature type="domain" description="HTH bat-type" evidence="3">
    <location>
        <begin position="160"/>
        <end position="211"/>
    </location>
</feature>
<feature type="domain" description="HVO-0513-like N-terminal" evidence="4">
    <location>
        <begin position="16"/>
        <end position="149"/>
    </location>
</feature>
<evidence type="ECO:0000259" key="3">
    <source>
        <dbReference type="Pfam" id="PF04967"/>
    </source>
</evidence>
<dbReference type="STRING" id="660518.SAMN05216218_106224"/>
<keyword evidence="6" id="KW-1185">Reference proteome</keyword>
<dbReference type="RefSeq" id="WP_092691307.1">
    <property type="nucleotide sequence ID" value="NZ_FNBK01000006.1"/>
</dbReference>
<proteinExistence type="predicted"/>
<dbReference type="Pfam" id="PF04967">
    <property type="entry name" value="HTH_10"/>
    <property type="match status" value="1"/>
</dbReference>
<sequence length="217" mass="24594">MRYVEMVLRPDREGFHPAEQAIVDDPDLQRVAIHHLNQLDDGTIVFLYEARGALDRARELMDGHEDVLEYSVSREGSKLHAYIHFEPNDLVDALFRAMQEYSIVVDTPVECLADGGIRITGMGDQETITEALAVVPDSVDVELEAMREYHPDDRQLFSMLTDRQQEILRTAAELGYYDVPRDATYEDIAAELDLAPVTVGEHLRKIESRVLTEILPG</sequence>
<evidence type="ECO:0000259" key="4">
    <source>
        <dbReference type="Pfam" id="PF24278"/>
    </source>
</evidence>
<dbReference type="PANTHER" id="PTHR34236">
    <property type="entry name" value="DIMETHYL SULFOXIDE REDUCTASE TRANSCRIPTIONAL ACTIVATOR"/>
    <property type="match status" value="1"/>
</dbReference>
<keyword evidence="1" id="KW-0805">Transcription regulation</keyword>
<protein>
    <submittedName>
        <fullName evidence="5">Predicted DNA binding protein, contains HTH domain</fullName>
    </submittedName>
</protein>
<dbReference type="AlphaFoldDB" id="A0A1G7LAX4"/>
<dbReference type="Proteomes" id="UP000199076">
    <property type="component" value="Unassembled WGS sequence"/>
</dbReference>
<evidence type="ECO:0000256" key="2">
    <source>
        <dbReference type="ARBA" id="ARBA00023163"/>
    </source>
</evidence>
<evidence type="ECO:0000256" key="1">
    <source>
        <dbReference type="ARBA" id="ARBA00023015"/>
    </source>
</evidence>
<dbReference type="Pfam" id="PF24278">
    <property type="entry name" value="HVO_0513_N"/>
    <property type="match status" value="1"/>
</dbReference>
<organism evidence="5 6">
    <name type="scientific">Halorientalis regularis</name>
    <dbReference type="NCBI Taxonomy" id="660518"/>
    <lineage>
        <taxon>Archaea</taxon>
        <taxon>Methanobacteriati</taxon>
        <taxon>Methanobacteriota</taxon>
        <taxon>Stenosarchaea group</taxon>
        <taxon>Halobacteria</taxon>
        <taxon>Halobacteriales</taxon>
        <taxon>Haloarculaceae</taxon>
        <taxon>Halorientalis</taxon>
    </lineage>
</organism>
<dbReference type="InterPro" id="IPR036388">
    <property type="entry name" value="WH-like_DNA-bd_sf"/>
</dbReference>
<evidence type="ECO:0000313" key="5">
    <source>
        <dbReference type="EMBL" id="SDF46541.1"/>
    </source>
</evidence>
<evidence type="ECO:0000313" key="6">
    <source>
        <dbReference type="Proteomes" id="UP000199076"/>
    </source>
</evidence>
<name>A0A1G7LAX4_9EURY</name>